<dbReference type="PRINTS" id="PR01415">
    <property type="entry name" value="ANKYRIN"/>
</dbReference>
<feature type="repeat" description="ANK" evidence="1">
    <location>
        <begin position="140"/>
        <end position="172"/>
    </location>
</feature>
<evidence type="ECO:0000256" key="3">
    <source>
        <dbReference type="SAM" id="MobiDB-lite"/>
    </source>
</evidence>
<dbReference type="SMART" id="SM00248">
    <property type="entry name" value="ANK"/>
    <property type="match status" value="6"/>
</dbReference>
<feature type="repeat" description="ANK" evidence="1">
    <location>
        <begin position="271"/>
        <end position="304"/>
    </location>
</feature>
<keyword evidence="5" id="KW-1185">Reference proteome</keyword>
<dbReference type="OMA" id="NEACIIT"/>
<sequence length="530" mass="56502">MDVPTPACSPSSSAQPPPSSSGVDVAVDAGKDDERRRLLLDAAIDGNLDLLASTPRNAFNEACIITTVINRLTIHLILGRPGMALELLPPAPSATGADATAGVWSTCGRALHLAATNGRTDVCRYLVQDLGIPVDALSDERETPLLLAATFGHTATAAWLLERGASPRAPDVDGETPLHWAAYNGDRDLAMLLLCKGADVGAANPRGTALHVAAMRGCPQVIRVLLRHGADPNKFASRVFTPLVSSLLGGSVECMKLLIEGGANVHAGGFSGATPLLLACSRRGNIGFVKCLLKAGADPNIPDELGRLPIEIAAVQGGKKLVQLLFPVTRCPPNMSGWSVAGIMSYVNSAAYKERVRKDSCKRKAELKLEGNKAYEIKDYDTAILMYNMALKFDDPNDIDASIYANKSLCWLRLGVGDEALSDAQACIRLWPDWGKGYYRQGEAFRFLQDYASAYAAFVKASELDPQNPKIANALRDLLERTKGASVSRRLEEGVQGRSQVLSGPCDQTVRGQGSFVQALGRGQPLSSGQ</sequence>
<evidence type="ECO:0000313" key="5">
    <source>
        <dbReference type="Proteomes" id="UP000324705"/>
    </source>
</evidence>
<dbReference type="InterPro" id="IPR051616">
    <property type="entry name" value="Cul2-RING_E3_ligase_SR"/>
</dbReference>
<dbReference type="InterPro" id="IPR011990">
    <property type="entry name" value="TPR-like_helical_dom_sf"/>
</dbReference>
<proteinExistence type="predicted"/>
<accession>A0A9R0VFK6</accession>
<dbReference type="EMBL" id="LT934115">
    <property type="protein sequence ID" value="VAH57307.1"/>
    <property type="molecule type" value="Genomic_DNA"/>
</dbReference>
<dbReference type="Pfam" id="PF00023">
    <property type="entry name" value="Ank"/>
    <property type="match status" value="1"/>
</dbReference>
<dbReference type="Gramene" id="TRITD3Av1G026300.2">
    <property type="protein sequence ID" value="TRITD3Av1G026300.2"/>
    <property type="gene ID" value="TRITD3Av1G026300"/>
</dbReference>
<dbReference type="InterPro" id="IPR002110">
    <property type="entry name" value="Ankyrin_rpt"/>
</dbReference>
<dbReference type="PROSITE" id="PS50005">
    <property type="entry name" value="TPR"/>
    <property type="match status" value="1"/>
</dbReference>
<dbReference type="Pfam" id="PF12796">
    <property type="entry name" value="Ank_2"/>
    <property type="match status" value="2"/>
</dbReference>
<feature type="repeat" description="ANK" evidence="1">
    <location>
        <begin position="205"/>
        <end position="237"/>
    </location>
</feature>
<dbReference type="AlphaFoldDB" id="A0A9R0VFK6"/>
<dbReference type="Proteomes" id="UP000324705">
    <property type="component" value="Chromosome 3A"/>
</dbReference>
<dbReference type="InterPro" id="IPR036770">
    <property type="entry name" value="Ankyrin_rpt-contain_sf"/>
</dbReference>
<dbReference type="SUPFAM" id="SSF48403">
    <property type="entry name" value="Ankyrin repeat"/>
    <property type="match status" value="1"/>
</dbReference>
<dbReference type="PANTHER" id="PTHR46224:SF34">
    <property type="entry name" value="OS01G0171100 PROTEIN"/>
    <property type="match status" value="1"/>
</dbReference>
<feature type="repeat" description="ANK" evidence="1">
    <location>
        <begin position="173"/>
        <end position="205"/>
    </location>
</feature>
<dbReference type="Gene3D" id="1.25.40.10">
    <property type="entry name" value="Tetratricopeptide repeat domain"/>
    <property type="match status" value="1"/>
</dbReference>
<dbReference type="Gene3D" id="1.25.40.20">
    <property type="entry name" value="Ankyrin repeat-containing domain"/>
    <property type="match status" value="3"/>
</dbReference>
<gene>
    <name evidence="4" type="ORF">TRITD_3Av1G026300</name>
</gene>
<evidence type="ECO:0000256" key="1">
    <source>
        <dbReference type="PROSITE-ProRule" id="PRU00023"/>
    </source>
</evidence>
<dbReference type="InterPro" id="IPR019734">
    <property type="entry name" value="TPR_rpt"/>
</dbReference>
<feature type="repeat" description="TPR" evidence="2">
    <location>
        <begin position="435"/>
        <end position="468"/>
    </location>
</feature>
<protein>
    <submittedName>
        <fullName evidence="4">Uncharacterized protein</fullName>
    </submittedName>
</protein>
<keyword evidence="2" id="KW-0802">TPR repeat</keyword>
<keyword evidence="1" id="KW-0040">ANK repeat</keyword>
<dbReference type="PROSITE" id="PS50297">
    <property type="entry name" value="ANK_REP_REGION"/>
    <property type="match status" value="4"/>
</dbReference>
<dbReference type="PROSITE" id="PS50088">
    <property type="entry name" value="ANK_REPEAT"/>
    <property type="match status" value="4"/>
</dbReference>
<evidence type="ECO:0000313" key="4">
    <source>
        <dbReference type="EMBL" id="VAH57307.1"/>
    </source>
</evidence>
<dbReference type="SMART" id="SM00028">
    <property type="entry name" value="TPR"/>
    <property type="match status" value="3"/>
</dbReference>
<dbReference type="PANTHER" id="PTHR46224">
    <property type="entry name" value="ANKYRIN REPEAT FAMILY PROTEIN"/>
    <property type="match status" value="1"/>
</dbReference>
<organism evidence="4 5">
    <name type="scientific">Triticum turgidum subsp. durum</name>
    <name type="common">Durum wheat</name>
    <name type="synonym">Triticum durum</name>
    <dbReference type="NCBI Taxonomy" id="4567"/>
    <lineage>
        <taxon>Eukaryota</taxon>
        <taxon>Viridiplantae</taxon>
        <taxon>Streptophyta</taxon>
        <taxon>Embryophyta</taxon>
        <taxon>Tracheophyta</taxon>
        <taxon>Spermatophyta</taxon>
        <taxon>Magnoliopsida</taxon>
        <taxon>Liliopsida</taxon>
        <taxon>Poales</taxon>
        <taxon>Poaceae</taxon>
        <taxon>BOP clade</taxon>
        <taxon>Pooideae</taxon>
        <taxon>Triticodae</taxon>
        <taxon>Triticeae</taxon>
        <taxon>Triticinae</taxon>
        <taxon>Triticum</taxon>
    </lineage>
</organism>
<name>A0A9R0VFK6_TRITD</name>
<dbReference type="SUPFAM" id="SSF48452">
    <property type="entry name" value="TPR-like"/>
    <property type="match status" value="1"/>
</dbReference>
<feature type="region of interest" description="Disordered" evidence="3">
    <location>
        <begin position="1"/>
        <end position="26"/>
    </location>
</feature>
<reference evidence="4 5" key="1">
    <citation type="submission" date="2017-09" db="EMBL/GenBank/DDBJ databases">
        <authorList>
            <consortium name="International Durum Wheat Genome Sequencing Consortium (IDWGSC)"/>
            <person name="Milanesi L."/>
        </authorList>
    </citation>
    <scope>NUCLEOTIDE SEQUENCE [LARGE SCALE GENOMIC DNA]</scope>
    <source>
        <strain evidence="5">cv. Svevo</strain>
    </source>
</reference>
<evidence type="ECO:0000256" key="2">
    <source>
        <dbReference type="PROSITE-ProRule" id="PRU00339"/>
    </source>
</evidence>